<protein>
    <recommendedName>
        <fullName evidence="3">Photosystem I reaction center subunit XI</fullName>
    </recommendedName>
    <alternativeName>
        <fullName evidence="12">PSI subunit V</fullName>
    </alternativeName>
    <alternativeName>
        <fullName evidence="13">PSI-L</fullName>
    </alternativeName>
</protein>
<feature type="transmembrane region" description="Helical" evidence="14">
    <location>
        <begin position="97"/>
        <end position="117"/>
    </location>
</feature>
<dbReference type="GO" id="GO:0009538">
    <property type="term" value="C:photosystem I reaction center"/>
    <property type="evidence" value="ECO:0007669"/>
    <property type="project" value="InterPro"/>
</dbReference>
<evidence type="ECO:0000256" key="9">
    <source>
        <dbReference type="ARBA" id="ARBA00022991"/>
    </source>
</evidence>
<evidence type="ECO:0000256" key="11">
    <source>
        <dbReference type="ARBA" id="ARBA00023136"/>
    </source>
</evidence>
<accession>A0A928Z5N0</accession>
<evidence type="ECO:0000256" key="8">
    <source>
        <dbReference type="ARBA" id="ARBA00022989"/>
    </source>
</evidence>
<evidence type="ECO:0000256" key="14">
    <source>
        <dbReference type="SAM" id="Phobius"/>
    </source>
</evidence>
<dbReference type="Proteomes" id="UP000625316">
    <property type="component" value="Unassembled WGS sequence"/>
</dbReference>
<dbReference type="GO" id="GO:0009767">
    <property type="term" value="P:photosynthetic electron transport chain"/>
    <property type="evidence" value="ECO:0007669"/>
    <property type="project" value="InterPro"/>
</dbReference>
<dbReference type="InterPro" id="IPR000932">
    <property type="entry name" value="PS_antenna-like"/>
</dbReference>
<gene>
    <name evidence="16" type="ORF">IQ266_17055</name>
</gene>
<comment type="caution">
    <text evidence="16">The sequence shown here is derived from an EMBL/GenBank/DDBJ whole genome shotgun (WGS) entry which is preliminary data.</text>
</comment>
<dbReference type="AlphaFoldDB" id="A0A928Z5N0"/>
<dbReference type="Pfam" id="PF00421">
    <property type="entry name" value="PSII"/>
    <property type="match status" value="1"/>
</dbReference>
<evidence type="ECO:0000256" key="2">
    <source>
        <dbReference type="ARBA" id="ARBA00008820"/>
    </source>
</evidence>
<dbReference type="InterPro" id="IPR036592">
    <property type="entry name" value="PSI_PsaL_sf"/>
</dbReference>
<name>A0A928Z5N0_9CYAN</name>
<dbReference type="SUPFAM" id="SSF161077">
    <property type="entry name" value="Photosystem II antenna protein-like"/>
    <property type="match status" value="1"/>
</dbReference>
<evidence type="ECO:0000256" key="4">
    <source>
        <dbReference type="ARBA" id="ARBA00022494"/>
    </source>
</evidence>
<dbReference type="GO" id="GO:0016168">
    <property type="term" value="F:chlorophyll binding"/>
    <property type="evidence" value="ECO:0007669"/>
    <property type="project" value="UniProtKB-KW"/>
</dbReference>
<feature type="transmembrane region" description="Helical" evidence="14">
    <location>
        <begin position="154"/>
        <end position="175"/>
    </location>
</feature>
<comment type="similarity">
    <text evidence="2">Belongs to the PsaL family.</text>
</comment>
<evidence type="ECO:0000256" key="1">
    <source>
        <dbReference type="ARBA" id="ARBA00004636"/>
    </source>
</evidence>
<dbReference type="EMBL" id="JADEXQ010000063">
    <property type="protein sequence ID" value="MBE9031445.1"/>
    <property type="molecule type" value="Genomic_DNA"/>
</dbReference>
<keyword evidence="8 14" id="KW-1133">Transmembrane helix</keyword>
<evidence type="ECO:0000259" key="15">
    <source>
        <dbReference type="Pfam" id="PF02605"/>
    </source>
</evidence>
<dbReference type="GO" id="GO:0031676">
    <property type="term" value="C:plasma membrane-derived thylakoid membrane"/>
    <property type="evidence" value="ECO:0007669"/>
    <property type="project" value="UniProtKB-SubCell"/>
</dbReference>
<dbReference type="PANTHER" id="PTHR34803">
    <property type="entry name" value="PHOTOSYSTEM I REACTION CENTER SUBUNIT XI, CHLOROPLASTIC"/>
    <property type="match status" value="1"/>
</dbReference>
<feature type="transmembrane region" description="Helical" evidence="14">
    <location>
        <begin position="71"/>
        <end position="91"/>
    </location>
</feature>
<feature type="transmembrane region" description="Helical" evidence="14">
    <location>
        <begin position="40"/>
        <end position="59"/>
    </location>
</feature>
<feature type="transmembrane region" description="Helical" evidence="14">
    <location>
        <begin position="418"/>
        <end position="440"/>
    </location>
</feature>
<dbReference type="Gene3D" id="1.20.1240.10">
    <property type="entry name" value="Photosystem I PsaL, reaction centre subunit XI"/>
    <property type="match status" value="1"/>
</dbReference>
<evidence type="ECO:0000256" key="12">
    <source>
        <dbReference type="ARBA" id="ARBA00032768"/>
    </source>
</evidence>
<dbReference type="PANTHER" id="PTHR34803:SF2">
    <property type="entry name" value="PHOTOSYSTEM I REACTION CENTER SUBUNIT XI, CHLOROPLASTIC"/>
    <property type="match status" value="1"/>
</dbReference>
<keyword evidence="6 14" id="KW-0812">Transmembrane</keyword>
<keyword evidence="5" id="KW-0602">Photosynthesis</keyword>
<dbReference type="SUPFAM" id="SSF81568">
    <property type="entry name" value="Photosystem I reaction center subunit XI, PsaL"/>
    <property type="match status" value="1"/>
</dbReference>
<proteinExistence type="inferred from homology"/>
<comment type="subcellular location">
    <subcellularLocation>
        <location evidence="1">Cellular thylakoid membrane</location>
        <topology evidence="1">Multi-pass membrane protein</topology>
    </subcellularLocation>
</comment>
<feature type="transmembrane region" description="Helical" evidence="14">
    <location>
        <begin position="304"/>
        <end position="325"/>
    </location>
</feature>
<keyword evidence="4" id="KW-0148">Chlorophyll</keyword>
<keyword evidence="17" id="KW-1185">Reference proteome</keyword>
<feature type="domain" description="Photosystem I PsaL reaction centre subunit XI" evidence="15">
    <location>
        <begin position="353"/>
        <end position="498"/>
    </location>
</feature>
<evidence type="ECO:0000313" key="16">
    <source>
        <dbReference type="EMBL" id="MBE9031445.1"/>
    </source>
</evidence>
<reference evidence="16" key="1">
    <citation type="submission" date="2020-10" db="EMBL/GenBank/DDBJ databases">
        <authorList>
            <person name="Castelo-Branco R."/>
            <person name="Eusebio N."/>
            <person name="Adriana R."/>
            <person name="Vieira A."/>
            <person name="Brugerolle De Fraissinette N."/>
            <person name="Rezende De Castro R."/>
            <person name="Schneider M.P."/>
            <person name="Vasconcelos V."/>
            <person name="Leao P.N."/>
        </authorList>
    </citation>
    <scope>NUCLEOTIDE SEQUENCE</scope>
    <source>
        <strain evidence="16">LEGE 11480</strain>
    </source>
</reference>
<dbReference type="Pfam" id="PF02605">
    <property type="entry name" value="PsaL"/>
    <property type="match status" value="1"/>
</dbReference>
<evidence type="ECO:0000256" key="7">
    <source>
        <dbReference type="ARBA" id="ARBA00022836"/>
    </source>
</evidence>
<evidence type="ECO:0000256" key="5">
    <source>
        <dbReference type="ARBA" id="ARBA00022531"/>
    </source>
</evidence>
<evidence type="ECO:0000256" key="10">
    <source>
        <dbReference type="ARBA" id="ARBA00023078"/>
    </source>
</evidence>
<organism evidence="16 17">
    <name type="scientific">Romeriopsis navalis LEGE 11480</name>
    <dbReference type="NCBI Taxonomy" id="2777977"/>
    <lineage>
        <taxon>Bacteria</taxon>
        <taxon>Bacillati</taxon>
        <taxon>Cyanobacteriota</taxon>
        <taxon>Cyanophyceae</taxon>
        <taxon>Leptolyngbyales</taxon>
        <taxon>Leptolyngbyaceae</taxon>
        <taxon>Romeriopsis</taxon>
        <taxon>Romeriopsis navalis</taxon>
    </lineage>
</organism>
<dbReference type="InterPro" id="IPR003757">
    <property type="entry name" value="PSI_PsaL"/>
</dbReference>
<dbReference type="NCBIfam" id="TIGR03041">
    <property type="entry name" value="PS_antenn_a_b"/>
    <property type="match status" value="1"/>
</dbReference>
<dbReference type="InterPro" id="IPR036001">
    <property type="entry name" value="PS_II_antenna-like_sf"/>
</dbReference>
<evidence type="ECO:0000313" key="17">
    <source>
        <dbReference type="Proteomes" id="UP000625316"/>
    </source>
</evidence>
<evidence type="ECO:0000256" key="6">
    <source>
        <dbReference type="ARBA" id="ARBA00022692"/>
    </source>
</evidence>
<keyword evidence="11 14" id="KW-0472">Membrane</keyword>
<feature type="transmembrane region" description="Helical" evidence="14">
    <location>
        <begin position="258"/>
        <end position="278"/>
    </location>
</feature>
<feature type="transmembrane region" description="Helical" evidence="14">
    <location>
        <begin position="474"/>
        <end position="496"/>
    </location>
</feature>
<evidence type="ECO:0000256" key="13">
    <source>
        <dbReference type="ARBA" id="ARBA00033437"/>
    </source>
</evidence>
<evidence type="ECO:0000256" key="3">
    <source>
        <dbReference type="ARBA" id="ARBA00019514"/>
    </source>
</evidence>
<keyword evidence="10" id="KW-0793">Thylakoid</keyword>
<dbReference type="InterPro" id="IPR022980">
    <property type="entry name" value="PSI_suXI"/>
</dbReference>
<dbReference type="RefSeq" id="WP_264326272.1">
    <property type="nucleotide sequence ID" value="NZ_JADEXQ010000063.1"/>
</dbReference>
<keyword evidence="7" id="KW-0603">Photosystem I</keyword>
<sequence length="501" mass="53678">MTSITTDTILNATNVDRRITWIAGNARLTNLSGRLLGAHVAHAGLIVFWAGAIALFELFRYDPTISMGQQGLILLPHLATLGIGVGAGGVITDPETIFNVAVVHLISSAVLGAGGIFHSLRGPAVLNENDKFTGFFGYRWDDGNKMTTIIGIHLILLGAGAWLLVLKAMFFGGLFDPAIAGGGDLRVITSPSIRPGQIFGYLVGQHGLGGMTAVDSLEDIVGGHIWVGSLCILGGMWHCASQPLSWAKKALVWSGEAYLSYSLAALAYMGAIASYFVWQNGLVYPEMFYGPLQTLRYADGTVSARGWLCAFHVAFSVMFLLGHIWHAIQARGVMAGYNFRFAPETGVRPVTLQNSAFEGVLATPVNSLDYNRVFFAKLPIFRSGLSPLRRGLEVGMAHGYWLLGPFLKLGPMRDTPNAGVAGLGSAVGLVVIGSILLRIYGTAAYSSSRVEPTVTTVTLDTMRLPEDMRSKLGWHQFALGFLIGGAGSAFFAYILLHPITL</sequence>
<keyword evidence="9" id="KW-0157">Chromophore</keyword>